<reference evidence="1 2" key="1">
    <citation type="submission" date="2018-09" db="EMBL/GenBank/DDBJ databases">
        <authorList>
            <person name="Tagini F."/>
        </authorList>
    </citation>
    <scope>NUCLEOTIDE SEQUENCE [LARGE SCALE GENOMIC DNA]</scope>
    <source>
        <strain evidence="1 2">MK136</strain>
    </source>
</reference>
<accession>A0A498PTU3</accession>
<name>A0A498PTU3_9MYCO</name>
<evidence type="ECO:0000313" key="2">
    <source>
        <dbReference type="Proteomes" id="UP000273307"/>
    </source>
</evidence>
<sequence length="318" mass="33447">MIAAERAYALAVRSFDAAHMRFVIADAHLEALLLASRISEAGCLAEGLRREAATLSGAAMVFSNALAGRTALTAGHLQEADALLQPAVDLLIAVGESNGFGHRYRLPTIVSLAIQARYDNAAAALAVLERCRHPSWRNLDYEYELAQAWVAACQEVVSQAVGIALASAEMCCVNGQFAAEALFADRCTVRRQRLRSPPAGAAVARGGRSHRSGGEVCRRLSRGDGAALAAVSEQYEQIGDLVAAVEAASHAASVYRRDELRGSALTCGARAAALANSATAQALQRCGRPGSGCHSPNAGTRSRCCSRWGYPAARLRSG</sequence>
<dbReference type="EMBL" id="UPHP01000034">
    <property type="protein sequence ID" value="VBA36305.1"/>
    <property type="molecule type" value="Genomic_DNA"/>
</dbReference>
<dbReference type="AlphaFoldDB" id="A0A498PTU3"/>
<proteinExistence type="predicted"/>
<evidence type="ECO:0000313" key="1">
    <source>
        <dbReference type="EMBL" id="VBA36305.1"/>
    </source>
</evidence>
<keyword evidence="2" id="KW-1185">Reference proteome</keyword>
<protein>
    <submittedName>
        <fullName evidence="1">Uncharacterized protein</fullName>
    </submittedName>
</protein>
<organism evidence="1 2">
    <name type="scientific">Mycobacterium attenuatum</name>
    <dbReference type="NCBI Taxonomy" id="2341086"/>
    <lineage>
        <taxon>Bacteria</taxon>
        <taxon>Bacillati</taxon>
        <taxon>Actinomycetota</taxon>
        <taxon>Actinomycetes</taxon>
        <taxon>Mycobacteriales</taxon>
        <taxon>Mycobacteriaceae</taxon>
        <taxon>Mycobacterium</taxon>
    </lineage>
</organism>
<gene>
    <name evidence="1" type="ORF">LAUMK136_01366</name>
</gene>
<dbReference type="Proteomes" id="UP000273307">
    <property type="component" value="Unassembled WGS sequence"/>
</dbReference>